<reference evidence="1 2" key="1">
    <citation type="submission" date="2019-09" db="EMBL/GenBank/DDBJ databases">
        <title>Genome sequence of Hymenobacter sp. M3.</title>
        <authorList>
            <person name="Srinivasan S."/>
        </authorList>
    </citation>
    <scope>NUCLEOTIDE SEQUENCE [LARGE SCALE GENOMIC DNA]</scope>
    <source>
        <strain evidence="1 2">M3</strain>
    </source>
</reference>
<protein>
    <submittedName>
        <fullName evidence="1">Uncharacterized protein</fullName>
    </submittedName>
</protein>
<proteinExistence type="predicted"/>
<comment type="caution">
    <text evidence="1">The sequence shown here is derived from an EMBL/GenBank/DDBJ whole genome shotgun (WGS) entry which is preliminary data.</text>
</comment>
<gene>
    <name evidence="1" type="ORF">F0P96_06720</name>
</gene>
<organism evidence="1 2">
    <name type="scientific">Hymenobacter busanensis</name>
    <dbReference type="NCBI Taxonomy" id="2607656"/>
    <lineage>
        <taxon>Bacteria</taxon>
        <taxon>Pseudomonadati</taxon>
        <taxon>Bacteroidota</taxon>
        <taxon>Cytophagia</taxon>
        <taxon>Cytophagales</taxon>
        <taxon>Hymenobacteraceae</taxon>
        <taxon>Hymenobacter</taxon>
    </lineage>
</organism>
<name>A0A7L5A3G4_9BACT</name>
<dbReference type="EMBL" id="VTWU01000002">
    <property type="protein sequence ID" value="KAA9338520.1"/>
    <property type="molecule type" value="Genomic_DNA"/>
</dbReference>
<dbReference type="Proteomes" id="UP000326380">
    <property type="component" value="Unassembled WGS sequence"/>
</dbReference>
<dbReference type="AlphaFoldDB" id="A0A7L5A3G4"/>
<evidence type="ECO:0000313" key="1">
    <source>
        <dbReference type="EMBL" id="KAA9338520.1"/>
    </source>
</evidence>
<accession>A0A7L5A3G4</accession>
<dbReference type="RefSeq" id="WP_151078069.1">
    <property type="nucleotide sequence ID" value="NZ_CP047647.1"/>
</dbReference>
<sequence>MQIPAPYHTLQELPAAPARGRLRNWARNVKGAVSIVRGDVVHNTLGAYHVLRLWHVQKVHAGLIDKTHPWCTGRLPGTDELAWLRNVVFRTQPAPGIATESDEHIMQKVGGFLAEMVKKSAQLPEIPHGPERRMPHVVNYLHGVVHCNGLWLLFNDFAEAKHYFADAAFRREFVRLVRQERREVTLVFRQRKYDPIEYAYFSGFMMAQFPWFANVNGPGKKVMWGNPAPYPAMNIITGNWMADVDRLRRGQGGRVRPAVEARQYFLGRYGAPTGEYTLPERLVAFIENEWVRRRGFNAGLFFIDRKKIDPRIYDKYTEDKATLAAKQTVVPNPLHKPRTEHL</sequence>
<evidence type="ECO:0000313" key="2">
    <source>
        <dbReference type="Proteomes" id="UP000326380"/>
    </source>
</evidence>
<keyword evidence="2" id="KW-1185">Reference proteome</keyword>